<reference evidence="2" key="1">
    <citation type="submission" date="2021-01" db="EMBL/GenBank/DDBJ databases">
        <authorList>
            <person name="Corre E."/>
            <person name="Pelletier E."/>
            <person name="Niang G."/>
            <person name="Scheremetjew M."/>
            <person name="Finn R."/>
            <person name="Kale V."/>
            <person name="Holt S."/>
            <person name="Cochrane G."/>
            <person name="Meng A."/>
            <person name="Brown T."/>
            <person name="Cohen L."/>
        </authorList>
    </citation>
    <scope>NUCLEOTIDE SEQUENCE</scope>
    <source>
        <strain evidence="2">CCMP645</strain>
    </source>
</reference>
<sequence length="484" mass="53320">MAELGPEDREKLLKKQRSMLSVNSDDHLVRWELSANFASDVIRLWFSRPGCTIESVIEKSTLFGHADLRSGILLRGRCVKQLATGENVTLDELVAMVTQLSAGAQKQSEGEVKGQGGGEGENAGWAVREEARTHVGDGVTAKAQISEQSGKSMASVEEPVGAPKETWAKVVEADTTLAAAGAADKAAAISAEVSMYRVERENHFHTQASTRAPLKGLRDELRARLSSGEGGCGALNSTFDFNEDAHGAVPNARVPLLDSFWEALDDASFVLDEAQIRLNSRLYLIWKLQGYVTPYHQDVHVPPHLTLYNQVAGYSTFHFLPLLVGLYATHVGRNHGADALAALLTQLEAQGIGTLTTIGPKQMLLILPSGAHGVYVPRVAHNPQLEARKVPCEFSIIRAAEMYAWPVCEYYEKELARDDWSCVIELTQEEASKEAKVASRFAEMQRQVCMELSLSREDWLYHAAKLDRLWEQKQLPEQISDDEG</sequence>
<gene>
    <name evidence="2" type="ORF">PCAR00345_LOCUS39752</name>
</gene>
<evidence type="ECO:0000256" key="1">
    <source>
        <dbReference type="SAM" id="MobiDB-lite"/>
    </source>
</evidence>
<feature type="compositionally biased region" description="Polar residues" evidence="1">
    <location>
        <begin position="143"/>
        <end position="152"/>
    </location>
</feature>
<feature type="region of interest" description="Disordered" evidence="1">
    <location>
        <begin position="136"/>
        <end position="160"/>
    </location>
</feature>
<protein>
    <submittedName>
        <fullName evidence="2">Uncharacterized protein</fullName>
    </submittedName>
</protein>
<name>A0A7S4FCG5_CHRCT</name>
<evidence type="ECO:0000313" key="2">
    <source>
        <dbReference type="EMBL" id="CAE0787044.1"/>
    </source>
</evidence>
<accession>A0A7S4FCG5</accession>
<proteinExistence type="predicted"/>
<dbReference type="EMBL" id="HBIZ01064551">
    <property type="protein sequence ID" value="CAE0787044.1"/>
    <property type="molecule type" value="Transcribed_RNA"/>
</dbReference>
<organism evidence="2">
    <name type="scientific">Chrysotila carterae</name>
    <name type="common">Marine alga</name>
    <name type="synonym">Syracosphaera carterae</name>
    <dbReference type="NCBI Taxonomy" id="13221"/>
    <lineage>
        <taxon>Eukaryota</taxon>
        <taxon>Haptista</taxon>
        <taxon>Haptophyta</taxon>
        <taxon>Prymnesiophyceae</taxon>
        <taxon>Isochrysidales</taxon>
        <taxon>Isochrysidaceae</taxon>
        <taxon>Chrysotila</taxon>
    </lineage>
</organism>
<dbReference type="AlphaFoldDB" id="A0A7S4FCG5"/>